<gene>
    <name evidence="20" type="primary">mutT</name>
    <name evidence="20" type="ORF">C7M51_00035</name>
</gene>
<dbReference type="GO" id="GO:0044715">
    <property type="term" value="F:8-oxo-dGDP phosphatase activity"/>
    <property type="evidence" value="ECO:0007669"/>
    <property type="project" value="TreeGrafter"/>
</dbReference>
<dbReference type="PANTHER" id="PTHR47707:SF1">
    <property type="entry name" value="NUDIX HYDROLASE FAMILY PROTEIN"/>
    <property type="match status" value="1"/>
</dbReference>
<dbReference type="CDD" id="cd03425">
    <property type="entry name" value="NUDIX_MutT_NudA_like"/>
    <property type="match status" value="1"/>
</dbReference>
<comment type="catalytic activity">
    <reaction evidence="10">
        <text>8-oxo-dGTP + H2O = 8-oxo-dGMP + diphosphate + H(+)</text>
        <dbReference type="Rhea" id="RHEA:31575"/>
        <dbReference type="ChEBI" id="CHEBI:15377"/>
        <dbReference type="ChEBI" id="CHEBI:15378"/>
        <dbReference type="ChEBI" id="CHEBI:33019"/>
        <dbReference type="ChEBI" id="CHEBI:63224"/>
        <dbReference type="ChEBI" id="CHEBI:77896"/>
        <dbReference type="EC" id="3.6.1.55"/>
    </reaction>
</comment>
<feature type="binding site" evidence="17">
    <location>
        <position position="28"/>
    </location>
    <ligand>
        <name>8-oxo-dGTP</name>
        <dbReference type="ChEBI" id="CHEBI:77896"/>
    </ligand>
</feature>
<dbReference type="PRINTS" id="PR00502">
    <property type="entry name" value="NUDIXFAMILY"/>
</dbReference>
<feature type="binding site" evidence="18">
    <location>
        <position position="37"/>
    </location>
    <ligand>
        <name>Mg(2+)</name>
        <dbReference type="ChEBI" id="CHEBI:18420"/>
    </ligand>
</feature>
<sequence length="132" mass="15211">MKHLQVAVGIIRNARQEIFLTRRPASSHMANMWEFPGGKIEAGETPEQALRRELLEETGIVVMAATAFDHADHTYHDVRVTLHFFLVEQWQGEPWGREGQPQRWVPQRELIADEFPPANHQLVARLLAETRP</sequence>
<dbReference type="Proteomes" id="UP000464053">
    <property type="component" value="Chromosome"/>
</dbReference>
<dbReference type="EMBL" id="CP028271">
    <property type="protein sequence ID" value="QHM69782.1"/>
    <property type="molecule type" value="Genomic_DNA"/>
</dbReference>
<comment type="cofactor">
    <cofactor evidence="1 18">
        <name>Mg(2+)</name>
        <dbReference type="ChEBI" id="CHEBI:18420"/>
    </cofactor>
</comment>
<dbReference type="InterPro" id="IPR020476">
    <property type="entry name" value="Nudix_hydrolase"/>
</dbReference>
<dbReference type="NCBIfam" id="TIGR00586">
    <property type="entry name" value="mutt"/>
    <property type="match status" value="1"/>
</dbReference>
<feature type="binding site" evidence="18">
    <location>
        <position position="57"/>
    </location>
    <ligand>
        <name>Mg(2+)</name>
        <dbReference type="ChEBI" id="CHEBI:18420"/>
    </ligand>
</feature>
<dbReference type="PANTHER" id="PTHR47707">
    <property type="entry name" value="8-OXO-DGTP DIPHOSPHATASE"/>
    <property type="match status" value="1"/>
</dbReference>
<dbReference type="OrthoDB" id="9810648at2"/>
<evidence type="ECO:0000256" key="7">
    <source>
        <dbReference type="ARBA" id="ARBA00022801"/>
    </source>
</evidence>
<evidence type="ECO:0000259" key="19">
    <source>
        <dbReference type="PROSITE" id="PS51462"/>
    </source>
</evidence>
<dbReference type="AlphaFoldDB" id="A0A6P1PUP4"/>
<organism evidence="20 21">
    <name type="scientific">Mixta intestinalis</name>
    <dbReference type="NCBI Taxonomy" id="1615494"/>
    <lineage>
        <taxon>Bacteria</taxon>
        <taxon>Pseudomonadati</taxon>
        <taxon>Pseudomonadota</taxon>
        <taxon>Gammaproteobacteria</taxon>
        <taxon>Enterobacterales</taxon>
        <taxon>Erwiniaceae</taxon>
        <taxon>Mixta</taxon>
    </lineage>
</organism>
<dbReference type="SUPFAM" id="SSF55811">
    <property type="entry name" value="Nudix"/>
    <property type="match status" value="1"/>
</dbReference>
<protein>
    <recommendedName>
        <fullName evidence="13">8-oxo-dGTP diphosphatase</fullName>
        <ecNumber evidence="12">3.6.1.55</ecNumber>
    </recommendedName>
    <alternativeName>
        <fullName evidence="16">7,8-dihydro-8-oxoguanine-triphosphatase</fullName>
    </alternativeName>
    <alternativeName>
        <fullName evidence="15">Mutator protein MutT</fullName>
    </alternativeName>
    <alternativeName>
        <fullName evidence="14">dGTP pyrophosphohydrolase</fullName>
    </alternativeName>
</protein>
<dbReference type="RefSeq" id="WP_160619609.1">
    <property type="nucleotide sequence ID" value="NZ_CP028271.1"/>
</dbReference>
<dbReference type="PROSITE" id="PS51462">
    <property type="entry name" value="NUDIX"/>
    <property type="match status" value="1"/>
</dbReference>
<keyword evidence="9" id="KW-0234">DNA repair</keyword>
<dbReference type="GO" id="GO:0008413">
    <property type="term" value="F:8-oxo-7,8-dihydroguanosine triphosphate pyrophosphatase activity"/>
    <property type="evidence" value="ECO:0007669"/>
    <property type="project" value="InterPro"/>
</dbReference>
<dbReference type="InterPro" id="IPR020084">
    <property type="entry name" value="NUDIX_hydrolase_CS"/>
</dbReference>
<keyword evidence="21" id="KW-1185">Reference proteome</keyword>
<proteinExistence type="inferred from homology"/>
<dbReference type="GO" id="GO:0046872">
    <property type="term" value="F:metal ion binding"/>
    <property type="evidence" value="ECO:0007669"/>
    <property type="project" value="UniProtKB-KW"/>
</dbReference>
<keyword evidence="5 18" id="KW-0479">Metal-binding</keyword>
<evidence type="ECO:0000256" key="1">
    <source>
        <dbReference type="ARBA" id="ARBA00001946"/>
    </source>
</evidence>
<dbReference type="Gene3D" id="3.90.79.10">
    <property type="entry name" value="Nucleoside Triphosphate Pyrophosphohydrolase"/>
    <property type="match status" value="1"/>
</dbReference>
<keyword evidence="6" id="KW-0227">DNA damage</keyword>
<dbReference type="NCBIfam" id="NF008044">
    <property type="entry name" value="PRK10776.1"/>
    <property type="match status" value="1"/>
</dbReference>
<evidence type="ECO:0000256" key="11">
    <source>
        <dbReference type="ARBA" id="ARBA00036904"/>
    </source>
</evidence>
<feature type="domain" description="Nudix hydrolase" evidence="19">
    <location>
        <begin position="1"/>
        <end position="129"/>
    </location>
</feature>
<feature type="binding site" evidence="17">
    <location>
        <begin position="34"/>
        <end position="37"/>
    </location>
    <ligand>
        <name>8-oxo-dGTP</name>
        <dbReference type="ChEBI" id="CHEBI:77896"/>
    </ligand>
</feature>
<dbReference type="PROSITE" id="PS00893">
    <property type="entry name" value="NUDIX_BOX"/>
    <property type="match status" value="1"/>
</dbReference>
<accession>A0A6P1PUP4</accession>
<keyword evidence="3" id="KW-0515">Mutator protein</keyword>
<evidence type="ECO:0000256" key="14">
    <source>
        <dbReference type="ARBA" id="ARBA00041592"/>
    </source>
</evidence>
<evidence type="ECO:0000256" key="8">
    <source>
        <dbReference type="ARBA" id="ARBA00022842"/>
    </source>
</evidence>
<comment type="similarity">
    <text evidence="2">Belongs to the Nudix hydrolase family.</text>
</comment>
<reference evidence="20 21" key="1">
    <citation type="submission" date="2018-03" db="EMBL/GenBank/DDBJ databases">
        <title>Pantoea intestinalis SRCM103226 isolated form the mealworm.</title>
        <authorList>
            <person name="Jeong D.-Y."/>
            <person name="Kim J.W."/>
        </authorList>
    </citation>
    <scope>NUCLEOTIDE SEQUENCE [LARGE SCALE GENOMIC DNA]</scope>
    <source>
        <strain evidence="20 21">SRCM103226</strain>
    </source>
</reference>
<keyword evidence="7 20" id="KW-0378">Hydrolase</keyword>
<evidence type="ECO:0000256" key="10">
    <source>
        <dbReference type="ARBA" id="ARBA00035861"/>
    </source>
</evidence>
<evidence type="ECO:0000256" key="5">
    <source>
        <dbReference type="ARBA" id="ARBA00022723"/>
    </source>
</evidence>
<feature type="binding site" evidence="17">
    <location>
        <position position="119"/>
    </location>
    <ligand>
        <name>8-oxo-dGTP</name>
        <dbReference type="ChEBI" id="CHEBI:77896"/>
    </ligand>
</feature>
<evidence type="ECO:0000256" key="3">
    <source>
        <dbReference type="ARBA" id="ARBA00022457"/>
    </source>
</evidence>
<dbReference type="EC" id="3.6.1.55" evidence="12"/>
<dbReference type="PRINTS" id="PR01401">
    <property type="entry name" value="MUTATORMUTT"/>
</dbReference>
<dbReference type="GO" id="GO:0006281">
    <property type="term" value="P:DNA repair"/>
    <property type="evidence" value="ECO:0007669"/>
    <property type="project" value="UniProtKB-KW"/>
</dbReference>
<dbReference type="KEGG" id="mint:C7M51_00035"/>
<dbReference type="InterPro" id="IPR015797">
    <property type="entry name" value="NUDIX_hydrolase-like_dom_sf"/>
</dbReference>
<keyword evidence="4" id="KW-0235">DNA replication</keyword>
<keyword evidence="8 18" id="KW-0460">Magnesium</keyword>
<name>A0A6P1PUP4_9GAMM</name>
<dbReference type="InterPro" id="IPR029119">
    <property type="entry name" value="MutY_C"/>
</dbReference>
<dbReference type="GO" id="GO:0035539">
    <property type="term" value="F:8-oxo-7,8-dihydrodeoxyguanosine triphosphate pyrophosphatase activity"/>
    <property type="evidence" value="ECO:0007669"/>
    <property type="project" value="UniProtKB-EC"/>
</dbReference>
<comment type="catalytic activity">
    <reaction evidence="11">
        <text>8-oxo-GTP + H2O = 8-oxo-GMP + diphosphate + H(+)</text>
        <dbReference type="Rhea" id="RHEA:67616"/>
        <dbReference type="ChEBI" id="CHEBI:15377"/>
        <dbReference type="ChEBI" id="CHEBI:15378"/>
        <dbReference type="ChEBI" id="CHEBI:33019"/>
        <dbReference type="ChEBI" id="CHEBI:143553"/>
        <dbReference type="ChEBI" id="CHEBI:145694"/>
    </reaction>
</comment>
<evidence type="ECO:0000256" key="6">
    <source>
        <dbReference type="ARBA" id="ARBA00022763"/>
    </source>
</evidence>
<evidence type="ECO:0000313" key="21">
    <source>
        <dbReference type="Proteomes" id="UP000464053"/>
    </source>
</evidence>
<dbReference type="FunFam" id="3.90.79.10:FF:000014">
    <property type="entry name" value="8-oxo-dGTP diphosphatase MutT"/>
    <property type="match status" value="1"/>
</dbReference>
<evidence type="ECO:0000256" key="15">
    <source>
        <dbReference type="ARBA" id="ARBA00041979"/>
    </source>
</evidence>
<evidence type="ECO:0000256" key="2">
    <source>
        <dbReference type="ARBA" id="ARBA00005582"/>
    </source>
</evidence>
<dbReference type="InterPro" id="IPR003561">
    <property type="entry name" value="Mutator_MutT"/>
</dbReference>
<evidence type="ECO:0000256" key="18">
    <source>
        <dbReference type="PIRSR" id="PIRSR603561-2"/>
    </source>
</evidence>
<feature type="binding site" evidence="17">
    <location>
        <position position="23"/>
    </location>
    <ligand>
        <name>8-oxo-dGTP</name>
        <dbReference type="ChEBI" id="CHEBI:77896"/>
    </ligand>
</feature>
<evidence type="ECO:0000256" key="17">
    <source>
        <dbReference type="PIRSR" id="PIRSR603561-1"/>
    </source>
</evidence>
<evidence type="ECO:0000256" key="16">
    <source>
        <dbReference type="ARBA" id="ARBA00042798"/>
    </source>
</evidence>
<dbReference type="InterPro" id="IPR000086">
    <property type="entry name" value="NUDIX_hydrolase_dom"/>
</dbReference>
<evidence type="ECO:0000256" key="13">
    <source>
        <dbReference type="ARBA" id="ARBA00040794"/>
    </source>
</evidence>
<dbReference type="InterPro" id="IPR047127">
    <property type="entry name" value="MutT-like"/>
</dbReference>
<dbReference type="Pfam" id="PF14815">
    <property type="entry name" value="NUDIX_4"/>
    <property type="match status" value="1"/>
</dbReference>
<evidence type="ECO:0000256" key="12">
    <source>
        <dbReference type="ARBA" id="ARBA00038905"/>
    </source>
</evidence>
<evidence type="ECO:0000256" key="9">
    <source>
        <dbReference type="ARBA" id="ARBA00023204"/>
    </source>
</evidence>
<dbReference type="GO" id="GO:0006260">
    <property type="term" value="P:DNA replication"/>
    <property type="evidence" value="ECO:0007669"/>
    <property type="project" value="UniProtKB-KW"/>
</dbReference>
<dbReference type="GO" id="GO:0044716">
    <property type="term" value="F:8-oxo-GDP phosphatase activity"/>
    <property type="evidence" value="ECO:0007669"/>
    <property type="project" value="TreeGrafter"/>
</dbReference>
<evidence type="ECO:0000256" key="4">
    <source>
        <dbReference type="ARBA" id="ARBA00022705"/>
    </source>
</evidence>
<evidence type="ECO:0000313" key="20">
    <source>
        <dbReference type="EMBL" id="QHM69782.1"/>
    </source>
</evidence>